<feature type="compositionally biased region" description="Low complexity" evidence="1">
    <location>
        <begin position="196"/>
        <end position="205"/>
    </location>
</feature>
<dbReference type="PANTHER" id="PTHR23124">
    <property type="entry name" value="C-TYPE LECTIN DOMAIN-CONTAINING PROTEIN-RELATED-RELATED"/>
    <property type="match status" value="1"/>
</dbReference>
<feature type="compositionally biased region" description="Low complexity" evidence="1">
    <location>
        <begin position="326"/>
        <end position="337"/>
    </location>
</feature>
<dbReference type="Gene3D" id="3.10.100.10">
    <property type="entry name" value="Mannose-Binding Protein A, subunit A"/>
    <property type="match status" value="1"/>
</dbReference>
<keyword evidence="5" id="KW-1185">Reference proteome</keyword>
<feature type="region of interest" description="Disordered" evidence="1">
    <location>
        <begin position="439"/>
        <end position="480"/>
    </location>
</feature>
<feature type="domain" description="C-type lectin" evidence="3">
    <location>
        <begin position="522"/>
        <end position="658"/>
    </location>
</feature>
<dbReference type="KEGG" id="cel:CELE_W09G10.6"/>
<dbReference type="Bgee" id="WBGene00021118">
    <property type="expression patterns" value="Expressed in adult organism"/>
</dbReference>
<feature type="chain" id="PRO_5004157954" evidence="2">
    <location>
        <begin position="24"/>
        <end position="680"/>
    </location>
</feature>
<dbReference type="CDD" id="cd00037">
    <property type="entry name" value="CLECT"/>
    <property type="match status" value="1"/>
</dbReference>
<feature type="signal peptide" evidence="2">
    <location>
        <begin position="1"/>
        <end position="23"/>
    </location>
</feature>
<dbReference type="InterPro" id="IPR001304">
    <property type="entry name" value="C-type_lectin-like"/>
</dbReference>
<feature type="region of interest" description="Disordered" evidence="1">
    <location>
        <begin position="168"/>
        <end position="206"/>
    </location>
</feature>
<protein>
    <submittedName>
        <fullName evidence="4">C-type lectin domain-containing protein</fullName>
    </submittedName>
</protein>
<dbReference type="RefSeq" id="NP_494566.2">
    <property type="nucleotide sequence ID" value="NM_062165.5"/>
</dbReference>
<dbReference type="SUPFAM" id="SSF56436">
    <property type="entry name" value="C-type lectin-like"/>
    <property type="match status" value="1"/>
</dbReference>
<dbReference type="EMBL" id="BX284602">
    <property type="protein sequence ID" value="CCD73659.2"/>
    <property type="molecule type" value="Genomic_DNA"/>
</dbReference>
<dbReference type="InterPro" id="IPR016187">
    <property type="entry name" value="CTDL_fold"/>
</dbReference>
<dbReference type="HOGENOM" id="CLU_404524_0_0_1"/>
<dbReference type="InterPro" id="IPR016186">
    <property type="entry name" value="C-type_lectin-like/link_sf"/>
</dbReference>
<keyword evidence="2" id="KW-0732">Signal</keyword>
<proteinExistence type="predicted"/>
<feature type="compositionally biased region" description="Basic and acidic residues" evidence="1">
    <location>
        <begin position="110"/>
        <end position="134"/>
    </location>
</feature>
<sequence length="680" mass="75111">MTLFSPYLSIFFLLTLEFSPIFCMFRPRSSGGNCLDVQAHFYVSEEYDGYTNDVENAYYWRLPGSRNRGNGPCVDLTTYYSVEEDYDGKSDDDGSKYWMVEDLEQTLKLRSDAQEDQKMKLQVEKSSRSSKDQSLDLGDSKTGIALVGVKLQADGSQGSKDQNLVGKIQKDQASQKDQKLNLQANESSRNSKDQSSDSSGSKSGNAKVIMELQADGTYRLKDQKLTAKIQKDQNSDSKTIEDIFNREFEADGLKDQNSKSKDSNTDEASLNVKLQGSQASKDQKASSGAFKSLLSQSSDLTASSSNLTAQLTSTNLGGSGSELSQKLNDLKSNSDSSDQVHLASHQHTRNELSQKTDLSVTTDEKNQKTGFSQNHLINSSLAVSELNNNGKLSGTEVQETVEINQRKDLGNLRDQSSKNLKLEGSEALRSSVDLKKRSLEDQKLSSKDLKTGVAGAQSSSSSDRKDQSSSSTDLNTDASQLELNQNQKRVLIGSDVPLTGEACSKKEQGNCEAGWKSFLRPSGEWCMKIFYENSITQPSAENRCQAQGATLSGLQNQIESFYITYTVSSHIYPESGSIWIGLKRREECKNVGRTQNCTSDNSFEWTDKSTTGLDGIDWDGGQPDNARRYSQQCATLTASHQRSVIGYHVGRLDDVGCEFDYIKTNRKQRDIKAFVCGKKA</sequence>
<evidence type="ECO:0000256" key="1">
    <source>
        <dbReference type="SAM" id="MobiDB-lite"/>
    </source>
</evidence>
<organism evidence="4 5">
    <name type="scientific">Caenorhabditis elegans</name>
    <dbReference type="NCBI Taxonomy" id="6239"/>
    <lineage>
        <taxon>Eukaryota</taxon>
        <taxon>Metazoa</taxon>
        <taxon>Ecdysozoa</taxon>
        <taxon>Nematoda</taxon>
        <taxon>Chromadorea</taxon>
        <taxon>Rhabditida</taxon>
        <taxon>Rhabditina</taxon>
        <taxon>Rhabditomorpha</taxon>
        <taxon>Rhabditoidea</taxon>
        <taxon>Rhabditidae</taxon>
        <taxon>Peloderinae</taxon>
        <taxon>Caenorhabditis</taxon>
    </lineage>
</organism>
<dbReference type="SMART" id="SM00034">
    <property type="entry name" value="CLECT"/>
    <property type="match status" value="1"/>
</dbReference>
<dbReference type="PeptideAtlas" id="O16642"/>
<feature type="region of interest" description="Disordered" evidence="1">
    <location>
        <begin position="110"/>
        <end position="137"/>
    </location>
</feature>
<dbReference type="STRING" id="6239.W09G10.6.1"/>
<feature type="compositionally biased region" description="Polar residues" evidence="1">
    <location>
        <begin position="313"/>
        <end position="325"/>
    </location>
</feature>
<dbReference type="OrthoDB" id="6285323at2759"/>
<reference evidence="4 5" key="1">
    <citation type="journal article" date="1998" name="Science">
        <title>Genome sequence of the nematode C. elegans: a platform for investigating biology.</title>
        <authorList>
            <consortium name="The C. elegans sequencing consortium"/>
            <person name="Sulson J.E."/>
            <person name="Waterston R."/>
        </authorList>
    </citation>
    <scope>NUCLEOTIDE SEQUENCE [LARGE SCALE GENOMIC DNA]</scope>
    <source>
        <strain evidence="4 5">Bristol N2</strain>
    </source>
</reference>
<evidence type="ECO:0000259" key="3">
    <source>
        <dbReference type="PROSITE" id="PS50041"/>
    </source>
</evidence>
<accession>O16642</accession>
<evidence type="ECO:0000313" key="5">
    <source>
        <dbReference type="Proteomes" id="UP000001940"/>
    </source>
</evidence>
<name>O16642_CAEEL</name>
<evidence type="ECO:0000256" key="2">
    <source>
        <dbReference type="SAM" id="SignalP"/>
    </source>
</evidence>
<dbReference type="PANTHER" id="PTHR23124:SF134">
    <property type="entry name" value="C-TYPE LECTIN DOMAIN-CONTAINING PROTEIN"/>
    <property type="match status" value="1"/>
</dbReference>
<dbReference type="AGR" id="WB:WBGene00021118"/>
<evidence type="ECO:0000313" key="6">
    <source>
        <dbReference type="WormBase" id="W09G10.6"/>
    </source>
</evidence>
<dbReference type="PROSITE" id="PS50041">
    <property type="entry name" value="C_TYPE_LECTIN_2"/>
    <property type="match status" value="1"/>
</dbReference>
<dbReference type="Proteomes" id="UP000001940">
    <property type="component" value="Chromosome II"/>
</dbReference>
<dbReference type="UCSC" id="W09G10.6">
    <property type="organism name" value="c. elegans"/>
</dbReference>
<gene>
    <name evidence="4 6" type="primary">clec-125</name>
    <name evidence="4" type="ORF">CELE_W09G10.6</name>
    <name evidence="6" type="ORF">W09G10.6</name>
</gene>
<dbReference type="WormBase" id="W09G10.6">
    <property type="protein sequence ID" value="CE46724"/>
    <property type="gene ID" value="WBGene00021118"/>
    <property type="gene designation" value="clec-125"/>
</dbReference>
<dbReference type="eggNOG" id="KOG4297">
    <property type="taxonomic scope" value="Eukaryota"/>
</dbReference>
<feature type="compositionally biased region" description="Basic and acidic residues" evidence="1">
    <location>
        <begin position="439"/>
        <end position="450"/>
    </location>
</feature>
<dbReference type="PaxDb" id="6239-W09G10.6"/>
<feature type="region of interest" description="Disordered" evidence="1">
    <location>
        <begin position="313"/>
        <end position="373"/>
    </location>
</feature>
<dbReference type="GeneID" id="173697"/>
<dbReference type="SMR" id="O16642"/>
<evidence type="ECO:0000313" key="4">
    <source>
        <dbReference type="EMBL" id="CCD73659.2"/>
    </source>
</evidence>
<dbReference type="AlphaFoldDB" id="O16642"/>
<dbReference type="InParanoid" id="O16642"/>
<feature type="compositionally biased region" description="Basic and acidic residues" evidence="1">
    <location>
        <begin position="168"/>
        <end position="179"/>
    </location>
</feature>
<dbReference type="CTD" id="173697"/>